<dbReference type="RefSeq" id="XP_007416853.1">
    <property type="nucleotide sequence ID" value="XM_007416791.1"/>
</dbReference>
<dbReference type="InterPro" id="IPR007751">
    <property type="entry name" value="DUF676_lipase-like"/>
</dbReference>
<keyword evidence="1" id="KW-1133">Transmembrane helix</keyword>
<dbReference type="InParanoid" id="F4S663"/>
<dbReference type="HOGENOM" id="CLU_027968_0_0_1"/>
<dbReference type="EMBL" id="GL883153">
    <property type="protein sequence ID" value="EGF99880.1"/>
    <property type="molecule type" value="Genomic_DNA"/>
</dbReference>
<dbReference type="KEGG" id="mlr:MELLADRAFT_94033"/>
<name>F4S663_MELLP</name>
<organism evidence="4">
    <name type="scientific">Melampsora larici-populina (strain 98AG31 / pathotype 3-4-7)</name>
    <name type="common">Poplar leaf rust fungus</name>
    <dbReference type="NCBI Taxonomy" id="747676"/>
    <lineage>
        <taxon>Eukaryota</taxon>
        <taxon>Fungi</taxon>
        <taxon>Dikarya</taxon>
        <taxon>Basidiomycota</taxon>
        <taxon>Pucciniomycotina</taxon>
        <taxon>Pucciniomycetes</taxon>
        <taxon>Pucciniales</taxon>
        <taxon>Melampsoraceae</taxon>
        <taxon>Melampsora</taxon>
    </lineage>
</organism>
<feature type="domain" description="DUF676" evidence="2">
    <location>
        <begin position="1"/>
        <end position="98"/>
    </location>
</feature>
<keyword evidence="4" id="KW-1185">Reference proteome</keyword>
<evidence type="ECO:0000259" key="2">
    <source>
        <dbReference type="Pfam" id="PF05057"/>
    </source>
</evidence>
<keyword evidence="1" id="KW-0472">Membrane</keyword>
<dbReference type="eggNOG" id="KOG4372">
    <property type="taxonomic scope" value="Eukaryota"/>
</dbReference>
<dbReference type="OrthoDB" id="273452at2759"/>
<accession>F4S663</accession>
<protein>
    <recommendedName>
        <fullName evidence="2">DUF676 domain-containing protein</fullName>
    </recommendedName>
</protein>
<gene>
    <name evidence="3" type="ORF">MELLADRAFT_94033</name>
</gene>
<evidence type="ECO:0000313" key="4">
    <source>
        <dbReference type="Proteomes" id="UP000001072"/>
    </source>
</evidence>
<dbReference type="AlphaFoldDB" id="F4S663"/>
<dbReference type="PANTHER" id="PTHR12482">
    <property type="entry name" value="LIPASE ROG1-RELATED-RELATED"/>
    <property type="match status" value="1"/>
</dbReference>
<evidence type="ECO:0000256" key="1">
    <source>
        <dbReference type="SAM" id="Phobius"/>
    </source>
</evidence>
<dbReference type="GeneID" id="18936765"/>
<evidence type="ECO:0000313" key="3">
    <source>
        <dbReference type="EMBL" id="EGF99880.1"/>
    </source>
</evidence>
<reference evidence="4" key="1">
    <citation type="journal article" date="2011" name="Proc. Natl. Acad. Sci. U.S.A.">
        <title>Obligate biotrophy features unraveled by the genomic analysis of rust fungi.</title>
        <authorList>
            <person name="Duplessis S."/>
            <person name="Cuomo C.A."/>
            <person name="Lin Y.-C."/>
            <person name="Aerts A."/>
            <person name="Tisserant E."/>
            <person name="Veneault-Fourrey C."/>
            <person name="Joly D.L."/>
            <person name="Hacquard S."/>
            <person name="Amselem J."/>
            <person name="Cantarel B.L."/>
            <person name="Chiu R."/>
            <person name="Coutinho P.M."/>
            <person name="Feau N."/>
            <person name="Field M."/>
            <person name="Frey P."/>
            <person name="Gelhaye E."/>
            <person name="Goldberg J."/>
            <person name="Grabherr M.G."/>
            <person name="Kodira C.D."/>
            <person name="Kohler A."/>
            <person name="Kuees U."/>
            <person name="Lindquist E.A."/>
            <person name="Lucas S.M."/>
            <person name="Mago R."/>
            <person name="Mauceli E."/>
            <person name="Morin E."/>
            <person name="Murat C."/>
            <person name="Pangilinan J.L."/>
            <person name="Park R."/>
            <person name="Pearson M."/>
            <person name="Quesneville H."/>
            <person name="Rouhier N."/>
            <person name="Sakthikumar S."/>
            <person name="Salamov A.A."/>
            <person name="Schmutz J."/>
            <person name="Selles B."/>
            <person name="Shapiro H."/>
            <person name="Tanguay P."/>
            <person name="Tuskan G.A."/>
            <person name="Henrissat B."/>
            <person name="Van de Peer Y."/>
            <person name="Rouze P."/>
            <person name="Ellis J.G."/>
            <person name="Dodds P.N."/>
            <person name="Schein J.E."/>
            <person name="Zhong S."/>
            <person name="Hamelin R.C."/>
            <person name="Grigoriev I.V."/>
            <person name="Szabo L.J."/>
            <person name="Martin F."/>
        </authorList>
    </citation>
    <scope>NUCLEOTIDE SEQUENCE [LARGE SCALE GENOMIC DNA]</scope>
    <source>
        <strain evidence="4">98AG31 / pathotype 3-4-7</strain>
    </source>
</reference>
<dbReference type="Proteomes" id="UP000001072">
    <property type="component" value="Unassembled WGS sequence"/>
</dbReference>
<feature type="transmembrane region" description="Helical" evidence="1">
    <location>
        <begin position="201"/>
        <end position="226"/>
    </location>
</feature>
<dbReference type="InterPro" id="IPR044294">
    <property type="entry name" value="Lipase-like"/>
</dbReference>
<dbReference type="PANTHER" id="PTHR12482:SF62">
    <property type="entry name" value="LIPASE ROG1-RELATED"/>
    <property type="match status" value="1"/>
</dbReference>
<sequence length="405" mass="45689">MNFTTFASPWIGIPHHTSIIGSIVHFFGSRSLSRTGQQLYLTDRFHSYPKSQSSNDSKYPLIALLAHPDTNFFKALVRFKQIRLYANAVNDRTVPFVAGAVEEHDVFHSAQKLGQRFLKDHAEFKKCELDGLQLLALGGLDIQLDPEYSPIIQSCTFNPNAIPSPTFLSTLTPTQTKSISQYLPNLPFFFKPSTYPFKAPYNYIIAIISPVLVPVFVTYVLGTFFFQSQQSKKRIKKYSVGELGDDVKRFKRVGLLDEIEHEMIEELSGLGSSLLIDHTHQTSLNEENLIELGDENRMTSSGVRMTRHQGSLEDKKDLGTRLKIVPAVEGKGVRSEQLAKESGLTALHLEMIDHLNQIPGVVKYFALFHEIRHSHGAIIYRAMLNGSNDSGGRNVVKHWVDHFLF</sequence>
<dbReference type="Pfam" id="PF05057">
    <property type="entry name" value="DUF676"/>
    <property type="match status" value="1"/>
</dbReference>
<proteinExistence type="predicted"/>
<dbReference type="VEuPathDB" id="FungiDB:MELLADRAFT_94033"/>
<keyword evidence="1" id="KW-0812">Transmembrane</keyword>